<dbReference type="GO" id="GO:0016740">
    <property type="term" value="F:transferase activity"/>
    <property type="evidence" value="ECO:0007669"/>
    <property type="project" value="UniProtKB-KW"/>
</dbReference>
<dbReference type="Gene3D" id="3.90.1200.10">
    <property type="match status" value="1"/>
</dbReference>
<dbReference type="Pfam" id="PF01636">
    <property type="entry name" value="APH"/>
    <property type="match status" value="1"/>
</dbReference>
<dbReference type="EC" id="2.7.-.-" evidence="2"/>
<name>A0ABV3EXR5_9ACTN</name>
<dbReference type="PANTHER" id="PTHR21310">
    <property type="entry name" value="AMINOGLYCOSIDE PHOSPHOTRANSFERASE-RELATED-RELATED"/>
    <property type="match status" value="1"/>
</dbReference>
<sequence>MTTNRKMHEGEADTDPDLVRRLLRGQFPQWADLPVTRLASGGTVNAIYRLGDGLTVRLPLLRGGDGTVGHEARWLPLLAPSLPVPVPEVVAVGEPAEGYPWRWAVHRWLEGEVLVEGVGSDTLARDLAAFVTAMRGTGLEGGPPAHRSGPPREADAGTRSAIEALRRTDEPFDADAVLAAWERVLTVPDWTGGPCWTHSDLMPGNLLGAGGRLAGVLDFGTAGVGDPAIDLVPAWNLFTPAARRTFRDHVDVDEATWERGRGWALSMAVVQLPYYRRTNPVISANARHVIGQVLAAERDRHP</sequence>
<evidence type="ECO:0000313" key="3">
    <source>
        <dbReference type="Proteomes" id="UP001551584"/>
    </source>
</evidence>
<keyword evidence="3" id="KW-1185">Reference proteome</keyword>
<dbReference type="InterPro" id="IPR011009">
    <property type="entry name" value="Kinase-like_dom_sf"/>
</dbReference>
<reference evidence="2 3" key="1">
    <citation type="submission" date="2024-06" db="EMBL/GenBank/DDBJ databases">
        <title>The Natural Products Discovery Center: Release of the First 8490 Sequenced Strains for Exploring Actinobacteria Biosynthetic Diversity.</title>
        <authorList>
            <person name="Kalkreuter E."/>
            <person name="Kautsar S.A."/>
            <person name="Yang D."/>
            <person name="Bader C.D."/>
            <person name="Teijaro C.N."/>
            <person name="Fluegel L."/>
            <person name="Davis C.M."/>
            <person name="Simpson J.R."/>
            <person name="Lauterbach L."/>
            <person name="Steele A.D."/>
            <person name="Gui C."/>
            <person name="Meng S."/>
            <person name="Li G."/>
            <person name="Viehrig K."/>
            <person name="Ye F."/>
            <person name="Su P."/>
            <person name="Kiefer A.F."/>
            <person name="Nichols A."/>
            <person name="Cepeda A.J."/>
            <person name="Yan W."/>
            <person name="Fan B."/>
            <person name="Jiang Y."/>
            <person name="Adhikari A."/>
            <person name="Zheng C.-J."/>
            <person name="Schuster L."/>
            <person name="Cowan T.M."/>
            <person name="Smanski M.J."/>
            <person name="Chevrette M.G."/>
            <person name="De Carvalho L.P.S."/>
            <person name="Shen B."/>
        </authorList>
    </citation>
    <scope>NUCLEOTIDE SEQUENCE [LARGE SCALE GENOMIC DNA]</scope>
    <source>
        <strain evidence="2 3">NPDC048117</strain>
    </source>
</reference>
<dbReference type="PANTHER" id="PTHR21310:SF42">
    <property type="entry name" value="BIFUNCTIONAL AAC_APH"/>
    <property type="match status" value="1"/>
</dbReference>
<dbReference type="EMBL" id="JBEZNA010000095">
    <property type="protein sequence ID" value="MEU9580997.1"/>
    <property type="molecule type" value="Genomic_DNA"/>
</dbReference>
<gene>
    <name evidence="2" type="ORF">AB0D95_27645</name>
</gene>
<keyword evidence="2" id="KW-0808">Transferase</keyword>
<comment type="caution">
    <text evidence="2">The sequence shown here is derived from an EMBL/GenBank/DDBJ whole genome shotgun (WGS) entry which is preliminary data.</text>
</comment>
<dbReference type="Gene3D" id="3.30.200.20">
    <property type="entry name" value="Phosphorylase Kinase, domain 1"/>
    <property type="match status" value="1"/>
</dbReference>
<evidence type="ECO:0000259" key="1">
    <source>
        <dbReference type="Pfam" id="PF01636"/>
    </source>
</evidence>
<dbReference type="InterPro" id="IPR051678">
    <property type="entry name" value="AGP_Transferase"/>
</dbReference>
<accession>A0ABV3EXR5</accession>
<feature type="domain" description="Aminoglycoside phosphotransferase" evidence="1">
    <location>
        <begin position="37"/>
        <end position="263"/>
    </location>
</feature>
<dbReference type="CDD" id="cd05155">
    <property type="entry name" value="APH_ChoK_like_1"/>
    <property type="match status" value="1"/>
</dbReference>
<evidence type="ECO:0000313" key="2">
    <source>
        <dbReference type="EMBL" id="MEU9580997.1"/>
    </source>
</evidence>
<dbReference type="InterPro" id="IPR002575">
    <property type="entry name" value="Aminoglycoside_PTrfase"/>
</dbReference>
<proteinExistence type="predicted"/>
<dbReference type="Proteomes" id="UP001551584">
    <property type="component" value="Unassembled WGS sequence"/>
</dbReference>
<organism evidence="2 3">
    <name type="scientific">Streptomyces chilikensis</name>
    <dbReference type="NCBI Taxonomy" id="1194079"/>
    <lineage>
        <taxon>Bacteria</taxon>
        <taxon>Bacillati</taxon>
        <taxon>Actinomycetota</taxon>
        <taxon>Actinomycetes</taxon>
        <taxon>Kitasatosporales</taxon>
        <taxon>Streptomycetaceae</taxon>
        <taxon>Streptomyces</taxon>
    </lineage>
</organism>
<dbReference type="SUPFAM" id="SSF56112">
    <property type="entry name" value="Protein kinase-like (PK-like)"/>
    <property type="match status" value="1"/>
</dbReference>
<protein>
    <submittedName>
        <fullName evidence="2">Aminoglycoside phosphotransferase family protein</fullName>
        <ecNumber evidence="2">2.7.-.-</ecNumber>
    </submittedName>
</protein>